<comment type="caution">
    <text evidence="1">The sequence shown here is derived from an EMBL/GenBank/DDBJ whole genome shotgun (WGS) entry which is preliminary data.</text>
</comment>
<name>A0ACB8Z7H2_ARCLA</name>
<proteinExistence type="predicted"/>
<accession>A0ACB8Z7H2</accession>
<keyword evidence="2" id="KW-1185">Reference proteome</keyword>
<dbReference type="Proteomes" id="UP001055879">
    <property type="component" value="Linkage Group LG11"/>
</dbReference>
<sequence length="91" mass="10245">MTQNMSGNWAAETSSEWEHRCPLASFKLPDLVTVRRMLEPGEDDELPGEHTQFKEGALRQDDRAMYGLPKPNSALTMCVMAGKNYSVKSRV</sequence>
<evidence type="ECO:0000313" key="1">
    <source>
        <dbReference type="EMBL" id="KAI3693311.1"/>
    </source>
</evidence>
<reference evidence="2" key="1">
    <citation type="journal article" date="2022" name="Mol. Ecol. Resour.">
        <title>The genomes of chicory, endive, great burdock and yacon provide insights into Asteraceae palaeo-polyploidization history and plant inulin production.</title>
        <authorList>
            <person name="Fan W."/>
            <person name="Wang S."/>
            <person name="Wang H."/>
            <person name="Wang A."/>
            <person name="Jiang F."/>
            <person name="Liu H."/>
            <person name="Zhao H."/>
            <person name="Xu D."/>
            <person name="Zhang Y."/>
        </authorList>
    </citation>
    <scope>NUCLEOTIDE SEQUENCE [LARGE SCALE GENOMIC DNA]</scope>
    <source>
        <strain evidence="2">cv. Niubang</strain>
    </source>
</reference>
<dbReference type="EMBL" id="CM042057">
    <property type="protein sequence ID" value="KAI3693311.1"/>
    <property type="molecule type" value="Genomic_DNA"/>
</dbReference>
<reference evidence="1 2" key="2">
    <citation type="journal article" date="2022" name="Mol. Ecol. Resour.">
        <title>The genomes of chicory, endive, great burdock and yacon provide insights into Asteraceae paleo-polyploidization history and plant inulin production.</title>
        <authorList>
            <person name="Fan W."/>
            <person name="Wang S."/>
            <person name="Wang H."/>
            <person name="Wang A."/>
            <person name="Jiang F."/>
            <person name="Liu H."/>
            <person name="Zhao H."/>
            <person name="Xu D."/>
            <person name="Zhang Y."/>
        </authorList>
    </citation>
    <scope>NUCLEOTIDE SEQUENCE [LARGE SCALE GENOMIC DNA]</scope>
    <source>
        <strain evidence="2">cv. Niubang</strain>
    </source>
</reference>
<organism evidence="1 2">
    <name type="scientific">Arctium lappa</name>
    <name type="common">Greater burdock</name>
    <name type="synonym">Lappa major</name>
    <dbReference type="NCBI Taxonomy" id="4217"/>
    <lineage>
        <taxon>Eukaryota</taxon>
        <taxon>Viridiplantae</taxon>
        <taxon>Streptophyta</taxon>
        <taxon>Embryophyta</taxon>
        <taxon>Tracheophyta</taxon>
        <taxon>Spermatophyta</taxon>
        <taxon>Magnoliopsida</taxon>
        <taxon>eudicotyledons</taxon>
        <taxon>Gunneridae</taxon>
        <taxon>Pentapetalae</taxon>
        <taxon>asterids</taxon>
        <taxon>campanulids</taxon>
        <taxon>Asterales</taxon>
        <taxon>Asteraceae</taxon>
        <taxon>Carduoideae</taxon>
        <taxon>Cardueae</taxon>
        <taxon>Arctiinae</taxon>
        <taxon>Arctium</taxon>
    </lineage>
</organism>
<evidence type="ECO:0000313" key="2">
    <source>
        <dbReference type="Proteomes" id="UP001055879"/>
    </source>
</evidence>
<gene>
    <name evidence="1" type="ORF">L6452_33145</name>
</gene>
<protein>
    <submittedName>
        <fullName evidence="1">Uncharacterized protein</fullName>
    </submittedName>
</protein>